<reference evidence="1" key="1">
    <citation type="journal article" date="2014" name="Front. Microbiol.">
        <title>High frequency of phylogenetically diverse reductive dehalogenase-homologous genes in deep subseafloor sedimentary metagenomes.</title>
        <authorList>
            <person name="Kawai M."/>
            <person name="Futagami T."/>
            <person name="Toyoda A."/>
            <person name="Takaki Y."/>
            <person name="Nishi S."/>
            <person name="Hori S."/>
            <person name="Arai W."/>
            <person name="Tsubouchi T."/>
            <person name="Morono Y."/>
            <person name="Uchiyama I."/>
            <person name="Ito T."/>
            <person name="Fujiyama A."/>
            <person name="Inagaki F."/>
            <person name="Takami H."/>
        </authorList>
    </citation>
    <scope>NUCLEOTIDE SEQUENCE</scope>
    <source>
        <strain evidence="1">Expedition CK06-06</strain>
    </source>
</reference>
<proteinExistence type="predicted"/>
<name>X1E045_9ZZZZ</name>
<accession>X1E045</accession>
<evidence type="ECO:0000313" key="1">
    <source>
        <dbReference type="EMBL" id="GAH02013.1"/>
    </source>
</evidence>
<comment type="caution">
    <text evidence="1">The sequence shown here is derived from an EMBL/GenBank/DDBJ whole genome shotgun (WGS) entry which is preliminary data.</text>
</comment>
<dbReference type="EMBL" id="BART01026863">
    <property type="protein sequence ID" value="GAH02013.1"/>
    <property type="molecule type" value="Genomic_DNA"/>
</dbReference>
<sequence length="78" mass="9496">MFLFHIAFWTLSAVFAVQLYQIRQQQKDLYRREFLITKRLVDDNVDSEYSERKINQRLNALEKDIEIILNHIRHSSND</sequence>
<dbReference type="AlphaFoldDB" id="X1E045"/>
<protein>
    <submittedName>
        <fullName evidence="1">Uncharacterized protein</fullName>
    </submittedName>
</protein>
<organism evidence="1">
    <name type="scientific">marine sediment metagenome</name>
    <dbReference type="NCBI Taxonomy" id="412755"/>
    <lineage>
        <taxon>unclassified sequences</taxon>
        <taxon>metagenomes</taxon>
        <taxon>ecological metagenomes</taxon>
    </lineage>
</organism>
<gene>
    <name evidence="1" type="ORF">S01H4_47781</name>
</gene>